<keyword evidence="3" id="KW-1185">Reference proteome</keyword>
<evidence type="ECO:0008006" key="4">
    <source>
        <dbReference type="Google" id="ProtNLM"/>
    </source>
</evidence>
<dbReference type="SUPFAM" id="SSF52540">
    <property type="entry name" value="P-loop containing nucleoside triphosphate hydrolases"/>
    <property type="match status" value="1"/>
</dbReference>
<dbReference type="EMBL" id="PDUD01000028">
    <property type="protein sequence ID" value="PHN03875.1"/>
    <property type="molecule type" value="Genomic_DNA"/>
</dbReference>
<evidence type="ECO:0000313" key="3">
    <source>
        <dbReference type="Proteomes" id="UP000223913"/>
    </source>
</evidence>
<gene>
    <name evidence="2" type="ORF">CRP01_23660</name>
</gene>
<dbReference type="RefSeq" id="WP_099152588.1">
    <property type="nucleotide sequence ID" value="NZ_PDUD01000028.1"/>
</dbReference>
<evidence type="ECO:0000313" key="2">
    <source>
        <dbReference type="EMBL" id="PHN03875.1"/>
    </source>
</evidence>
<evidence type="ECO:0000256" key="1">
    <source>
        <dbReference type="SAM" id="Coils"/>
    </source>
</evidence>
<comment type="caution">
    <text evidence="2">The sequence shown here is derived from an EMBL/GenBank/DDBJ whole genome shotgun (WGS) entry which is preliminary data.</text>
</comment>
<dbReference type="OrthoDB" id="103556at2"/>
<dbReference type="AlphaFoldDB" id="A0A2D0N5V0"/>
<dbReference type="Proteomes" id="UP000223913">
    <property type="component" value="Unassembled WGS sequence"/>
</dbReference>
<name>A0A2D0N5V0_FLAN2</name>
<feature type="coiled-coil region" evidence="1">
    <location>
        <begin position="427"/>
        <end position="495"/>
    </location>
</feature>
<protein>
    <recommendedName>
        <fullName evidence="4">Rad50/SbcC-type AAA domain-containing protein</fullName>
    </recommendedName>
</protein>
<sequence length="649" mass="74914">MKIRLKRLTLQCRQSREILDLDHQVNFFHGKISAGKSSIVRLINYCLGGKLEKTTAIQKELVSASLFVEIGGNQVLLERTIESNDIQATWKNVNGEEFSVLAPIATAGGPIWEDDIFSLSDLLFYFFNIAPIKVKKSKVQDSSPLVRLSFRDFMWYSYLDQDHLDSSFFRLEDTFKSNKSKDVMRFVVGYYSEKLSQLEIRLEDFSKEKAGKTSAVAELKKFLVRFGYDSTEKVEKEISETAEKLSVAKIERKKLEEGYIKATHSGDTLRKQILPLVEIIAQKEEALFDLKERIIEQKSLRSELISSKFKLTRAESVDNVLSGVSFESCPQCGTNIQKRVIPTDHCSLCQSELKKNDNEETLSSNADIFRLELDDRIKELDNSIAFHNRATISLAKELVDFRNQKKKLDEDLRNKLQVYESQYLAGFREVDSNIAKYEERLKSQQNMLQIPKEINALEEQIDKLTLEIKKVRDNIRNEQSKLNQANLHISEIEEQFKEYMYEVGVPGVSKEDTVEINRKTWEVQIYPKGEEYLKWNFFNAGSGGKKTLFNVCYALAIHSVAARNELPLPTLLMIDTPMKNIGEDVNEDLFNNFYNLLYSLANSVLKNTQFVIIDKEFFKPQIEDIDLQSRFMTPDDDNHPPLIRYYRGA</sequence>
<reference evidence="2 3" key="1">
    <citation type="submission" date="2017-10" db="EMBL/GenBank/DDBJ databases">
        <title>The draft genome sequence of Lewinella nigricans NBRC 102662.</title>
        <authorList>
            <person name="Wang K."/>
        </authorList>
    </citation>
    <scope>NUCLEOTIDE SEQUENCE [LARGE SCALE GENOMIC DNA]</scope>
    <source>
        <strain evidence="2 3">NBRC 102662</strain>
    </source>
</reference>
<keyword evidence="1" id="KW-0175">Coiled coil</keyword>
<proteinExistence type="predicted"/>
<organism evidence="2 3">
    <name type="scientific">Flavilitoribacter nigricans (strain ATCC 23147 / DSM 23189 / NBRC 102662 / NCIMB 1420 / SS-2)</name>
    <name type="common">Lewinella nigricans</name>
    <dbReference type="NCBI Taxonomy" id="1122177"/>
    <lineage>
        <taxon>Bacteria</taxon>
        <taxon>Pseudomonadati</taxon>
        <taxon>Bacteroidota</taxon>
        <taxon>Saprospiria</taxon>
        <taxon>Saprospirales</taxon>
        <taxon>Lewinellaceae</taxon>
        <taxon>Flavilitoribacter</taxon>
    </lineage>
</organism>
<accession>A0A2D0N5V0</accession>
<dbReference type="Gene3D" id="3.40.50.300">
    <property type="entry name" value="P-loop containing nucleotide triphosphate hydrolases"/>
    <property type="match status" value="2"/>
</dbReference>
<dbReference type="InterPro" id="IPR027417">
    <property type="entry name" value="P-loop_NTPase"/>
</dbReference>